<comment type="caution">
    <text evidence="2">The sequence shown here is derived from an EMBL/GenBank/DDBJ whole genome shotgun (WGS) entry which is preliminary data.</text>
</comment>
<evidence type="ECO:0000313" key="2">
    <source>
        <dbReference type="EMBL" id="CAD6515495.1"/>
    </source>
</evidence>
<evidence type="ECO:0000256" key="1">
    <source>
        <dbReference type="SAM" id="Phobius"/>
    </source>
</evidence>
<organism evidence="2 3">
    <name type="scientific">Paraburkholderia metrosideri</name>
    <dbReference type="NCBI Taxonomy" id="580937"/>
    <lineage>
        <taxon>Bacteria</taxon>
        <taxon>Pseudomonadati</taxon>
        <taxon>Pseudomonadota</taxon>
        <taxon>Betaproteobacteria</taxon>
        <taxon>Burkholderiales</taxon>
        <taxon>Burkholderiaceae</taxon>
        <taxon>Paraburkholderia</taxon>
    </lineage>
</organism>
<sequence length="62" mass="6396">MIHDSRPRTVMRNRTRHGLLAITLACVCSLQGCATSLETLGLGVGIGIAGAVGLVTCAVTCR</sequence>
<accession>A0ABM8NBL8</accession>
<keyword evidence="1" id="KW-0472">Membrane</keyword>
<evidence type="ECO:0000313" key="3">
    <source>
        <dbReference type="Proteomes" id="UP000598032"/>
    </source>
</evidence>
<evidence type="ECO:0008006" key="4">
    <source>
        <dbReference type="Google" id="ProtNLM"/>
    </source>
</evidence>
<dbReference type="PROSITE" id="PS51257">
    <property type="entry name" value="PROKAR_LIPOPROTEIN"/>
    <property type="match status" value="1"/>
</dbReference>
<name>A0ABM8NBL8_9BURK</name>
<feature type="transmembrane region" description="Helical" evidence="1">
    <location>
        <begin position="42"/>
        <end position="61"/>
    </location>
</feature>
<gene>
    <name evidence="2" type="ORF">LMG28140_00608</name>
</gene>
<keyword evidence="3" id="KW-1185">Reference proteome</keyword>
<reference evidence="2 3" key="1">
    <citation type="submission" date="2020-10" db="EMBL/GenBank/DDBJ databases">
        <authorList>
            <person name="Peeters C."/>
        </authorList>
    </citation>
    <scope>NUCLEOTIDE SEQUENCE [LARGE SCALE GENOMIC DNA]</scope>
    <source>
        <strain evidence="2 3">LMG 28140</strain>
    </source>
</reference>
<dbReference type="Proteomes" id="UP000598032">
    <property type="component" value="Unassembled WGS sequence"/>
</dbReference>
<proteinExistence type="predicted"/>
<keyword evidence="1" id="KW-1133">Transmembrane helix</keyword>
<dbReference type="EMBL" id="CAJHCP010000002">
    <property type="protein sequence ID" value="CAD6515495.1"/>
    <property type="molecule type" value="Genomic_DNA"/>
</dbReference>
<keyword evidence="1" id="KW-0812">Transmembrane</keyword>
<protein>
    <recommendedName>
        <fullName evidence="4">Lipoprotein</fullName>
    </recommendedName>
</protein>